<reference evidence="2" key="1">
    <citation type="submission" date="2022-10" db="EMBL/GenBank/DDBJ databases">
        <title>Genome assembly of Pristionchus species.</title>
        <authorList>
            <person name="Yoshida K."/>
            <person name="Sommer R.J."/>
        </authorList>
    </citation>
    <scope>NUCLEOTIDE SEQUENCE [LARGE SCALE GENOMIC DNA]</scope>
    <source>
        <strain evidence="2">RS5460</strain>
    </source>
</reference>
<name>A0AAN5D1D4_9BILA</name>
<dbReference type="Proteomes" id="UP001328107">
    <property type="component" value="Unassembled WGS sequence"/>
</dbReference>
<dbReference type="PANTHER" id="PTHR22744">
    <property type="entry name" value="HELIX LOOP HELIX PROTEIN 21-RELATED"/>
    <property type="match status" value="1"/>
</dbReference>
<dbReference type="PANTHER" id="PTHR22744:SF14">
    <property type="entry name" value="BTB DOMAIN-CONTAINING PROTEIN-RELATED"/>
    <property type="match status" value="1"/>
</dbReference>
<comment type="caution">
    <text evidence="1">The sequence shown here is derived from an EMBL/GenBank/DDBJ whole genome shotgun (WGS) entry which is preliminary data.</text>
</comment>
<feature type="non-terminal residue" evidence="1">
    <location>
        <position position="1"/>
    </location>
</feature>
<evidence type="ECO:0000313" key="1">
    <source>
        <dbReference type="EMBL" id="GMR54753.1"/>
    </source>
</evidence>
<proteinExistence type="predicted"/>
<dbReference type="AlphaFoldDB" id="A0AAN5D1D4"/>
<protein>
    <submittedName>
        <fullName evidence="1">Uncharacterized protein</fullName>
    </submittedName>
</protein>
<organism evidence="1 2">
    <name type="scientific">Pristionchus mayeri</name>
    <dbReference type="NCBI Taxonomy" id="1317129"/>
    <lineage>
        <taxon>Eukaryota</taxon>
        <taxon>Metazoa</taxon>
        <taxon>Ecdysozoa</taxon>
        <taxon>Nematoda</taxon>
        <taxon>Chromadorea</taxon>
        <taxon>Rhabditida</taxon>
        <taxon>Rhabditina</taxon>
        <taxon>Diplogasteromorpha</taxon>
        <taxon>Diplogasteroidea</taxon>
        <taxon>Neodiplogasteridae</taxon>
        <taxon>Pristionchus</taxon>
    </lineage>
</organism>
<keyword evidence="2" id="KW-1185">Reference proteome</keyword>
<evidence type="ECO:0000313" key="2">
    <source>
        <dbReference type="Proteomes" id="UP001328107"/>
    </source>
</evidence>
<accession>A0AAN5D1D4</accession>
<dbReference type="EMBL" id="BTRK01000005">
    <property type="protein sequence ID" value="GMR54753.1"/>
    <property type="molecule type" value="Genomic_DNA"/>
</dbReference>
<gene>
    <name evidence="1" type="ORF">PMAYCL1PPCAC_24948</name>
</gene>
<sequence>ANSAEYLLPLCDRFQMVSIVERIEEFLISVHTGNVSIEEKLSIADQYKLFGLQEHCLSSLKSKEDFYEIKDSSIFIDFTDEMKFALFERLFEVSR</sequence>